<organism evidence="1 2">
    <name type="scientific">Nitratireductor aquimarinus</name>
    <dbReference type="NCBI Taxonomy" id="889300"/>
    <lineage>
        <taxon>Bacteria</taxon>
        <taxon>Pseudomonadati</taxon>
        <taxon>Pseudomonadota</taxon>
        <taxon>Alphaproteobacteria</taxon>
        <taxon>Hyphomicrobiales</taxon>
        <taxon>Phyllobacteriaceae</taxon>
        <taxon>Nitratireductor</taxon>
    </lineage>
</organism>
<evidence type="ECO:0000313" key="1">
    <source>
        <dbReference type="EMBL" id="MDV6226271.1"/>
    </source>
</evidence>
<name>A0ABU4AJ56_9HYPH</name>
<proteinExistence type="predicted"/>
<evidence type="ECO:0000313" key="2">
    <source>
        <dbReference type="Proteomes" id="UP001185659"/>
    </source>
</evidence>
<protein>
    <submittedName>
        <fullName evidence="1">Uncharacterized protein</fullName>
    </submittedName>
</protein>
<dbReference type="Proteomes" id="UP001185659">
    <property type="component" value="Unassembled WGS sequence"/>
</dbReference>
<gene>
    <name evidence="1" type="ORF">R2G56_08235</name>
</gene>
<accession>A0ABU4AJ56</accession>
<reference evidence="1 2" key="1">
    <citation type="submission" date="2023-10" db="EMBL/GenBank/DDBJ databases">
        <authorList>
            <person name="Venkata Ramana C."/>
            <person name="Sasikala C."/>
            <person name="Dhurka M."/>
        </authorList>
    </citation>
    <scope>NUCLEOTIDE SEQUENCE [LARGE SCALE GENOMIC DNA]</scope>
    <source>
        <strain evidence="1 2">KCTC 32151</strain>
    </source>
</reference>
<dbReference type="RefSeq" id="WP_317560960.1">
    <property type="nucleotide sequence ID" value="NZ_JAWLIP010000003.1"/>
</dbReference>
<keyword evidence="2" id="KW-1185">Reference proteome</keyword>
<dbReference type="EMBL" id="JAWLIP010000003">
    <property type="protein sequence ID" value="MDV6226271.1"/>
    <property type="molecule type" value="Genomic_DNA"/>
</dbReference>
<sequence>MFGFVLSFLLSPLGKALAAVLAVSVIAGGIYLYGHQRGCMSEQASFARWINQQNEDAGNAAEDWRARYRRCAERGGVFDYETGSCHE</sequence>
<comment type="caution">
    <text evidence="1">The sequence shown here is derived from an EMBL/GenBank/DDBJ whole genome shotgun (WGS) entry which is preliminary data.</text>
</comment>